<dbReference type="SUPFAM" id="SSF51556">
    <property type="entry name" value="Metallo-dependent hydrolases"/>
    <property type="match status" value="1"/>
</dbReference>
<name>A0A7X0W0X0_9BACL</name>
<dbReference type="GO" id="GO:0070573">
    <property type="term" value="F:metallodipeptidase activity"/>
    <property type="evidence" value="ECO:0007669"/>
    <property type="project" value="InterPro"/>
</dbReference>
<proteinExistence type="predicted"/>
<dbReference type="Gene3D" id="3.20.20.140">
    <property type="entry name" value="Metal-dependent hydrolases"/>
    <property type="match status" value="1"/>
</dbReference>
<gene>
    <name evidence="1" type="ORF">H7C18_31795</name>
</gene>
<dbReference type="PROSITE" id="PS51365">
    <property type="entry name" value="RENAL_DIPEPTIDASE_2"/>
    <property type="match status" value="1"/>
</dbReference>
<keyword evidence="2" id="KW-1185">Reference proteome</keyword>
<organism evidence="1 2">
    <name type="scientific">Cohnella zeiphila</name>
    <dbReference type="NCBI Taxonomy" id="2761120"/>
    <lineage>
        <taxon>Bacteria</taxon>
        <taxon>Bacillati</taxon>
        <taxon>Bacillota</taxon>
        <taxon>Bacilli</taxon>
        <taxon>Bacillales</taxon>
        <taxon>Paenibacillaceae</taxon>
        <taxon>Cohnella</taxon>
    </lineage>
</organism>
<reference evidence="1 2" key="1">
    <citation type="submission" date="2020-08" db="EMBL/GenBank/DDBJ databases">
        <title>Cohnella phylogeny.</title>
        <authorList>
            <person name="Dunlap C."/>
        </authorList>
    </citation>
    <scope>NUCLEOTIDE SEQUENCE [LARGE SCALE GENOMIC DNA]</scope>
    <source>
        <strain evidence="1 2">CBP 2801</strain>
    </source>
</reference>
<evidence type="ECO:0000313" key="2">
    <source>
        <dbReference type="Proteomes" id="UP000564644"/>
    </source>
</evidence>
<dbReference type="InterPro" id="IPR032466">
    <property type="entry name" value="Metal_Hydrolase"/>
</dbReference>
<dbReference type="RefSeq" id="WP_185133152.1">
    <property type="nucleotide sequence ID" value="NZ_JACJVO010000050.1"/>
</dbReference>
<comment type="caution">
    <text evidence="1">The sequence shown here is derived from an EMBL/GenBank/DDBJ whole genome shotgun (WGS) entry which is preliminary data.</text>
</comment>
<dbReference type="CDD" id="cd01301">
    <property type="entry name" value="rDP_like"/>
    <property type="match status" value="1"/>
</dbReference>
<dbReference type="EMBL" id="JACJVO010000050">
    <property type="protein sequence ID" value="MBB6735503.1"/>
    <property type="molecule type" value="Genomic_DNA"/>
</dbReference>
<dbReference type="GO" id="GO:0006508">
    <property type="term" value="P:proteolysis"/>
    <property type="evidence" value="ECO:0007669"/>
    <property type="project" value="InterPro"/>
</dbReference>
<dbReference type="PANTHER" id="PTHR10443:SF12">
    <property type="entry name" value="DIPEPTIDASE"/>
    <property type="match status" value="1"/>
</dbReference>
<evidence type="ECO:0000313" key="1">
    <source>
        <dbReference type="EMBL" id="MBB6735503.1"/>
    </source>
</evidence>
<dbReference type="PANTHER" id="PTHR10443">
    <property type="entry name" value="MICROSOMAL DIPEPTIDASE"/>
    <property type="match status" value="1"/>
</dbReference>
<dbReference type="InterPro" id="IPR008257">
    <property type="entry name" value="Pept_M19"/>
</dbReference>
<dbReference type="Proteomes" id="UP000564644">
    <property type="component" value="Unassembled WGS sequence"/>
</dbReference>
<accession>A0A7X0W0X0</accession>
<sequence>MLPVADLHCDVLCKMARNPDLALEASEETSELDVTKARLAAGGVGLQVFAIYIPAELPMRPETALREAELFWSKVAAVPGMRPVRRAADLEEAARNGQTAALLSLEGVDSLQGQWWALQLLHRLGVRLLGIAWNNANWACDGATEPRGAGLTRDGRRLVRECENLGILIDVSHLSERGFWDVAELAGRPFFASHSNARAIRDHPRNLTDDQLKAILAVDGLVGITFVPWFLTDREPATIDDVLRHVEHVCELGGENHLAFGSDFDGIDRYVNGLAHPGQYPALAEALLARYPEPLVSGFLGGNARRFLSRNLR</sequence>
<dbReference type="AlphaFoldDB" id="A0A7X0W0X0"/>
<dbReference type="Pfam" id="PF01244">
    <property type="entry name" value="Peptidase_M19"/>
    <property type="match status" value="1"/>
</dbReference>
<protein>
    <submittedName>
        <fullName evidence="1">Membrane dipeptidase</fullName>
    </submittedName>
</protein>